<comment type="caution">
    <text evidence="1">The sequence shown here is derived from an EMBL/GenBank/DDBJ whole genome shotgun (WGS) entry which is preliminary data.</text>
</comment>
<protein>
    <submittedName>
        <fullName evidence="1">Uncharacterized protein</fullName>
    </submittedName>
</protein>
<accession>A0A3R9DSM1</accession>
<sequence length="87" mass="9356">MTGLLELQLLAATRPALDASIELSTAWYRAKARTLIELANENEQVGRDGSRMRALARAAHQHAEELALKAAALAIPAARAATDHEVI</sequence>
<reference evidence="1 2" key="1">
    <citation type="submission" date="2018-12" db="EMBL/GenBank/DDBJ databases">
        <title>Amycolatopsis eburnea sp. nov. actinomycete associate with arbuscular mycorrhiza fungal spore.</title>
        <authorList>
            <person name="Lumyong S."/>
            <person name="Chaiya L."/>
        </authorList>
    </citation>
    <scope>NUCLEOTIDE SEQUENCE [LARGE SCALE GENOMIC DNA]</scope>
    <source>
        <strain evidence="1 2">GLM-1</strain>
    </source>
</reference>
<keyword evidence="2" id="KW-1185">Reference proteome</keyword>
<evidence type="ECO:0000313" key="2">
    <source>
        <dbReference type="Proteomes" id="UP000267081"/>
    </source>
</evidence>
<dbReference type="Proteomes" id="UP000267081">
    <property type="component" value="Unassembled WGS sequence"/>
</dbReference>
<organism evidence="1 2">
    <name type="scientific">Amycolatopsis eburnea</name>
    <dbReference type="NCBI Taxonomy" id="2267691"/>
    <lineage>
        <taxon>Bacteria</taxon>
        <taxon>Bacillati</taxon>
        <taxon>Actinomycetota</taxon>
        <taxon>Actinomycetes</taxon>
        <taxon>Pseudonocardiales</taxon>
        <taxon>Pseudonocardiaceae</taxon>
        <taxon>Amycolatopsis</taxon>
    </lineage>
</organism>
<dbReference type="AlphaFoldDB" id="A0A3R9DSM1"/>
<proteinExistence type="predicted"/>
<name>A0A3R9DSM1_9PSEU</name>
<gene>
    <name evidence="1" type="ORF">EIY87_00210</name>
</gene>
<evidence type="ECO:0000313" key="1">
    <source>
        <dbReference type="EMBL" id="RSD26443.1"/>
    </source>
</evidence>
<dbReference type="RefSeq" id="WP_125305575.1">
    <property type="nucleotide sequence ID" value="NZ_RSEC01000002.1"/>
</dbReference>
<dbReference type="EMBL" id="RSEC01000002">
    <property type="protein sequence ID" value="RSD26443.1"/>
    <property type="molecule type" value="Genomic_DNA"/>
</dbReference>